<dbReference type="InterPro" id="IPR029063">
    <property type="entry name" value="SAM-dependent_MTases_sf"/>
</dbReference>
<comment type="caution">
    <text evidence="1">The sequence shown here is derived from an EMBL/GenBank/DDBJ whole genome shotgun (WGS) entry which is preliminary data.</text>
</comment>
<dbReference type="GO" id="GO:0032259">
    <property type="term" value="P:methylation"/>
    <property type="evidence" value="ECO:0007669"/>
    <property type="project" value="UniProtKB-KW"/>
</dbReference>
<dbReference type="PIRSF" id="PIRSF018637">
    <property type="entry name" value="TrmK"/>
    <property type="match status" value="1"/>
</dbReference>
<dbReference type="InterPro" id="IPR006901">
    <property type="entry name" value="TrmK"/>
</dbReference>
<proteinExistence type="predicted"/>
<organism evidence="1 2">
    <name type="scientific">Anaerotruncus massiliensis</name>
    <name type="common">ex Liu et al. 2021</name>
    <dbReference type="NCBI Taxonomy" id="2321404"/>
    <lineage>
        <taxon>Bacteria</taxon>
        <taxon>Bacillati</taxon>
        <taxon>Bacillota</taxon>
        <taxon>Clostridia</taxon>
        <taxon>Eubacteriales</taxon>
        <taxon>Oscillospiraceae</taxon>
        <taxon>Anaerotruncus</taxon>
    </lineage>
</organism>
<keyword evidence="1" id="KW-0489">Methyltransferase</keyword>
<evidence type="ECO:0000313" key="2">
    <source>
        <dbReference type="Proteomes" id="UP000276301"/>
    </source>
</evidence>
<dbReference type="Pfam" id="PF12847">
    <property type="entry name" value="Methyltransf_18"/>
    <property type="match status" value="1"/>
</dbReference>
<dbReference type="EMBL" id="RCHT01000032">
    <property type="protein sequence ID" value="RLL08559.1"/>
    <property type="molecule type" value="Genomic_DNA"/>
</dbReference>
<sequence>MERLPKLDARLLTIASMVREGARCADIGCDHGYLVAWLAAQKKISAGCACDINRKPLEKAAFTLSEYGVADRVKLILCAGLDGLSAGGADDIVIAGMGGDLIWEIIGKASWTRDPALRFVLQPMTKSERLRRSLAENGFDILREEAVVSGNFPYAVMQAAYTGRARTLTPAEAYCGTLLDDPSPAARRYLAKTARLIRERVEGLGRAASPGAEYEELRALLKELESRCTA</sequence>
<evidence type="ECO:0000313" key="1">
    <source>
        <dbReference type="EMBL" id="RLL08559.1"/>
    </source>
</evidence>
<reference evidence="1 2" key="1">
    <citation type="submission" date="2018-10" db="EMBL/GenBank/DDBJ databases">
        <title>Anaerotruncus faecis sp. nov., isolated from human feces.</title>
        <authorList>
            <person name="Wang Y.-J."/>
        </authorList>
    </citation>
    <scope>NUCLEOTIDE SEQUENCE [LARGE SCALE GENOMIC DNA]</scope>
    <source>
        <strain evidence="1 2">22A2-44</strain>
    </source>
</reference>
<gene>
    <name evidence="1" type="ORF">D4A47_12010</name>
</gene>
<keyword evidence="2" id="KW-1185">Reference proteome</keyword>
<dbReference type="RefSeq" id="WP_121587452.1">
    <property type="nucleotide sequence ID" value="NZ_RCHT01000032.1"/>
</dbReference>
<keyword evidence="1" id="KW-0808">Transferase</keyword>
<dbReference type="Proteomes" id="UP000276301">
    <property type="component" value="Unassembled WGS sequence"/>
</dbReference>
<dbReference type="PANTHER" id="PTHR38451">
    <property type="entry name" value="TRNA (ADENINE(22)-N(1))-METHYLTRANSFERASE"/>
    <property type="match status" value="1"/>
</dbReference>
<dbReference type="GO" id="GO:0160105">
    <property type="term" value="F:tRNA (adenine(22)-N1)-methyltransferase activity"/>
    <property type="evidence" value="ECO:0007669"/>
    <property type="project" value="InterPro"/>
</dbReference>
<dbReference type="PANTHER" id="PTHR38451:SF1">
    <property type="entry name" value="TRNA (ADENINE(22)-N(1))-METHYLTRANSFERASE"/>
    <property type="match status" value="1"/>
</dbReference>
<dbReference type="Gene3D" id="3.40.50.150">
    <property type="entry name" value="Vaccinia Virus protein VP39"/>
    <property type="match status" value="1"/>
</dbReference>
<dbReference type="AlphaFoldDB" id="A0A498CMM2"/>
<name>A0A498CMM2_9FIRM</name>
<protein>
    <submittedName>
        <fullName evidence="1">SAM-dependent methyltransferase</fullName>
    </submittedName>
</protein>
<accession>A0A498CMM2</accession>
<dbReference type="SUPFAM" id="SSF53335">
    <property type="entry name" value="S-adenosyl-L-methionine-dependent methyltransferases"/>
    <property type="match status" value="1"/>
</dbReference>